<organism evidence="1 2">
    <name type="scientific">Henriciella algicola</name>
    <dbReference type="NCBI Taxonomy" id="1608422"/>
    <lineage>
        <taxon>Bacteria</taxon>
        <taxon>Pseudomonadati</taxon>
        <taxon>Pseudomonadota</taxon>
        <taxon>Alphaproteobacteria</taxon>
        <taxon>Hyphomonadales</taxon>
        <taxon>Hyphomonadaceae</taxon>
        <taxon>Henriciella</taxon>
    </lineage>
</organism>
<evidence type="ECO:0008006" key="3">
    <source>
        <dbReference type="Google" id="ProtNLM"/>
    </source>
</evidence>
<dbReference type="AlphaFoldDB" id="A0A399RQT9"/>
<keyword evidence="2" id="KW-1185">Reference proteome</keyword>
<dbReference type="OrthoDB" id="9807941at2"/>
<protein>
    <recommendedName>
        <fullName evidence="3">NADH-ubiquinone dehydrogenase</fullName>
    </recommendedName>
</protein>
<proteinExistence type="predicted"/>
<dbReference type="Proteomes" id="UP000265845">
    <property type="component" value="Unassembled WGS sequence"/>
</dbReference>
<name>A0A399RQT9_9PROT</name>
<dbReference type="RefSeq" id="WP_119453493.1">
    <property type="nucleotide sequence ID" value="NZ_QWGA01000003.1"/>
</dbReference>
<dbReference type="EMBL" id="QWGA01000003">
    <property type="protein sequence ID" value="RIJ32005.1"/>
    <property type="molecule type" value="Genomic_DNA"/>
</dbReference>
<accession>A0A399RQT9</accession>
<comment type="caution">
    <text evidence="1">The sequence shown here is derived from an EMBL/GenBank/DDBJ whole genome shotgun (WGS) entry which is preliminary data.</text>
</comment>
<evidence type="ECO:0000313" key="2">
    <source>
        <dbReference type="Proteomes" id="UP000265845"/>
    </source>
</evidence>
<reference evidence="1 2" key="1">
    <citation type="submission" date="2018-08" db="EMBL/GenBank/DDBJ databases">
        <title>Henriciella mobilis sp. nov., isolated from seawater.</title>
        <authorList>
            <person name="Cheng H."/>
            <person name="Wu Y.-H."/>
            <person name="Xu X.-W."/>
            <person name="Guo L.-L."/>
        </authorList>
    </citation>
    <scope>NUCLEOTIDE SEQUENCE [LARGE SCALE GENOMIC DNA]</scope>
    <source>
        <strain evidence="1 2">CCUG67844</strain>
    </source>
</reference>
<dbReference type="Gene3D" id="1.10.150.20">
    <property type="entry name" value="5' to 3' exonuclease, C-terminal subdomain"/>
    <property type="match status" value="1"/>
</dbReference>
<evidence type="ECO:0000313" key="1">
    <source>
        <dbReference type="EMBL" id="RIJ32005.1"/>
    </source>
</evidence>
<sequence>MTTETTRPNPLELWTESVSAWRDLSQSAGEAWMDAMMSMKPGAGEAAPEAATRDLFRKLADLNLQHWEHAAKLIEAMPAWMRWPQTVPGDMMTDWFDRLRRDAGAPYVQTPQMAPAAVAAAGEAAFRQPTALTAPEGEADDLTRIKGIGPKLSKTLNELGIFHFKQIASWEADEAGWIDEYLSFRGRVAREQWIEQAQKFSSNGALH</sequence>
<gene>
    <name evidence="1" type="ORF">D1222_07165</name>
</gene>